<dbReference type="Pfam" id="PF00089">
    <property type="entry name" value="Trypsin"/>
    <property type="match status" value="1"/>
</dbReference>
<dbReference type="InterPro" id="IPR018097">
    <property type="entry name" value="EGF_Ca-bd_CS"/>
</dbReference>
<keyword evidence="13" id="KW-0732">Signal</keyword>
<dbReference type="GO" id="GO:0005615">
    <property type="term" value="C:extracellular space"/>
    <property type="evidence" value="ECO:0007669"/>
    <property type="project" value="TreeGrafter"/>
</dbReference>
<evidence type="ECO:0000256" key="13">
    <source>
        <dbReference type="SAM" id="SignalP"/>
    </source>
</evidence>
<dbReference type="SMART" id="SM00069">
    <property type="entry name" value="GLA"/>
    <property type="match status" value="1"/>
</dbReference>
<dbReference type="GO" id="GO:0006508">
    <property type="term" value="P:proteolysis"/>
    <property type="evidence" value="ECO:0007669"/>
    <property type="project" value="UniProtKB-KW"/>
</dbReference>
<dbReference type="SUPFAM" id="SSF57184">
    <property type="entry name" value="Growth factor receptor domain"/>
    <property type="match status" value="1"/>
</dbReference>
<dbReference type="SUPFAM" id="SSF57630">
    <property type="entry name" value="GLA-domain"/>
    <property type="match status" value="1"/>
</dbReference>
<gene>
    <name evidence="16" type="ORF">ANANG_G00275450</name>
</gene>
<dbReference type="FunFam" id="4.10.740.10:FF:000001">
    <property type="entry name" value="vitamin K-dependent protein S"/>
    <property type="match status" value="1"/>
</dbReference>
<evidence type="ECO:0000259" key="14">
    <source>
        <dbReference type="PROSITE" id="PS50026"/>
    </source>
</evidence>
<dbReference type="InterPro" id="IPR012224">
    <property type="entry name" value="Pept_S1A_FX"/>
</dbReference>
<keyword evidence="10" id="KW-0325">Glycoprotein</keyword>
<dbReference type="GO" id="GO:0005509">
    <property type="term" value="F:calcium ion binding"/>
    <property type="evidence" value="ECO:0007669"/>
    <property type="project" value="InterPro"/>
</dbReference>
<dbReference type="PROSITE" id="PS00022">
    <property type="entry name" value="EGF_1"/>
    <property type="match status" value="1"/>
</dbReference>
<comment type="subcellular location">
    <subcellularLocation>
        <location evidence="1">Secreted</location>
    </subcellularLocation>
</comment>
<protein>
    <submittedName>
        <fullName evidence="16">Uncharacterized protein</fullName>
    </submittedName>
</protein>
<comment type="caution">
    <text evidence="11">Lacks conserved residue(s) required for the propagation of feature annotation.</text>
</comment>
<feature type="signal peptide" evidence="13">
    <location>
        <begin position="1"/>
        <end position="21"/>
    </location>
</feature>
<dbReference type="InterPro" id="IPR043504">
    <property type="entry name" value="Peptidase_S1_PA_chymotrypsin"/>
</dbReference>
<dbReference type="Pfam" id="PF00594">
    <property type="entry name" value="Gla"/>
    <property type="match status" value="1"/>
</dbReference>
<dbReference type="Gene3D" id="2.40.10.10">
    <property type="entry name" value="Trypsin-like serine proteases"/>
    <property type="match status" value="1"/>
</dbReference>
<feature type="compositionally biased region" description="Low complexity" evidence="12">
    <location>
        <begin position="268"/>
        <end position="278"/>
    </location>
</feature>
<dbReference type="EMBL" id="JAFIRN010000016">
    <property type="protein sequence ID" value="KAG5833393.1"/>
    <property type="molecule type" value="Genomic_DNA"/>
</dbReference>
<dbReference type="InterPro" id="IPR017857">
    <property type="entry name" value="Coagulation_fac-like_Gla_dom"/>
</dbReference>
<evidence type="ECO:0000256" key="8">
    <source>
        <dbReference type="ARBA" id="ARBA00022837"/>
    </source>
</evidence>
<feature type="chain" id="PRO_5039039411" evidence="13">
    <location>
        <begin position="22"/>
        <end position="400"/>
    </location>
</feature>
<keyword evidence="5" id="KW-0645">Protease</keyword>
<dbReference type="InterPro" id="IPR000294">
    <property type="entry name" value="GLA_domain"/>
</dbReference>
<keyword evidence="8" id="KW-0106">Calcium</keyword>
<accession>A0A9D3LVF2</accession>
<evidence type="ECO:0000256" key="3">
    <source>
        <dbReference type="ARBA" id="ARBA00022525"/>
    </source>
</evidence>
<dbReference type="GO" id="GO:0004252">
    <property type="term" value="F:serine-type endopeptidase activity"/>
    <property type="evidence" value="ECO:0007669"/>
    <property type="project" value="InterPro"/>
</dbReference>
<feature type="region of interest" description="Disordered" evidence="12">
    <location>
        <begin position="254"/>
        <end position="345"/>
    </location>
</feature>
<dbReference type="InterPro" id="IPR000152">
    <property type="entry name" value="EGF-type_Asp/Asn_hydroxyl_site"/>
</dbReference>
<evidence type="ECO:0000256" key="4">
    <source>
        <dbReference type="ARBA" id="ARBA00022536"/>
    </source>
</evidence>
<keyword evidence="17" id="KW-1185">Reference proteome</keyword>
<dbReference type="PIRSF" id="PIRSF001143">
    <property type="entry name" value="Factor_X"/>
    <property type="match status" value="1"/>
</dbReference>
<evidence type="ECO:0000313" key="16">
    <source>
        <dbReference type="EMBL" id="KAG5833393.1"/>
    </source>
</evidence>
<dbReference type="PRINTS" id="PR00001">
    <property type="entry name" value="GLABLOOD"/>
</dbReference>
<evidence type="ECO:0000256" key="2">
    <source>
        <dbReference type="ARBA" id="ARBA00022479"/>
    </source>
</evidence>
<dbReference type="PROSITE" id="PS00011">
    <property type="entry name" value="GLA_1"/>
    <property type="match status" value="1"/>
</dbReference>
<organism evidence="16 17">
    <name type="scientific">Anguilla anguilla</name>
    <name type="common">European freshwater eel</name>
    <name type="synonym">Muraena anguilla</name>
    <dbReference type="NCBI Taxonomy" id="7936"/>
    <lineage>
        <taxon>Eukaryota</taxon>
        <taxon>Metazoa</taxon>
        <taxon>Chordata</taxon>
        <taxon>Craniata</taxon>
        <taxon>Vertebrata</taxon>
        <taxon>Euteleostomi</taxon>
        <taxon>Actinopterygii</taxon>
        <taxon>Neopterygii</taxon>
        <taxon>Teleostei</taxon>
        <taxon>Anguilliformes</taxon>
        <taxon>Anguillidae</taxon>
        <taxon>Anguilla</taxon>
    </lineage>
</organism>
<dbReference type="Proteomes" id="UP001044222">
    <property type="component" value="Chromosome 16"/>
</dbReference>
<evidence type="ECO:0000256" key="6">
    <source>
        <dbReference type="ARBA" id="ARBA00022737"/>
    </source>
</evidence>
<dbReference type="PANTHER" id="PTHR24278:SF35">
    <property type="entry name" value="PROTEIN Z, VITAMIN K-DEPENDENT PLASMA GLYCOPROTEIN B"/>
    <property type="match status" value="1"/>
</dbReference>
<dbReference type="PROSITE" id="PS50026">
    <property type="entry name" value="EGF_3"/>
    <property type="match status" value="1"/>
</dbReference>
<proteinExistence type="predicted"/>
<dbReference type="InterPro" id="IPR000742">
    <property type="entry name" value="EGF"/>
</dbReference>
<feature type="domain" description="Gla" evidence="15">
    <location>
        <begin position="42"/>
        <end position="88"/>
    </location>
</feature>
<dbReference type="SMART" id="SM00181">
    <property type="entry name" value="EGF"/>
    <property type="match status" value="2"/>
</dbReference>
<evidence type="ECO:0000313" key="17">
    <source>
        <dbReference type="Proteomes" id="UP001044222"/>
    </source>
</evidence>
<dbReference type="InterPro" id="IPR001254">
    <property type="entry name" value="Trypsin_dom"/>
</dbReference>
<dbReference type="InterPro" id="IPR009030">
    <property type="entry name" value="Growth_fac_rcpt_cys_sf"/>
</dbReference>
<dbReference type="PROSITE" id="PS01187">
    <property type="entry name" value="EGF_CA"/>
    <property type="match status" value="1"/>
</dbReference>
<feature type="disulfide bond" evidence="11">
    <location>
        <begin position="114"/>
        <end position="123"/>
    </location>
</feature>
<dbReference type="Pfam" id="PF00008">
    <property type="entry name" value="EGF"/>
    <property type="match status" value="1"/>
</dbReference>
<dbReference type="InterPro" id="IPR035972">
    <property type="entry name" value="GLA-like_dom_SF"/>
</dbReference>
<evidence type="ECO:0000256" key="10">
    <source>
        <dbReference type="ARBA" id="ARBA00023180"/>
    </source>
</evidence>
<comment type="caution">
    <text evidence="16">The sequence shown here is derived from an EMBL/GenBank/DDBJ whole genome shotgun (WGS) entry which is preliminary data.</text>
</comment>
<dbReference type="SMART" id="SM00179">
    <property type="entry name" value="EGF_CA"/>
    <property type="match status" value="2"/>
</dbReference>
<keyword evidence="9 11" id="KW-1015">Disulfide bond</keyword>
<evidence type="ECO:0000256" key="11">
    <source>
        <dbReference type="PROSITE-ProRule" id="PRU00076"/>
    </source>
</evidence>
<feature type="compositionally biased region" description="Gly residues" evidence="12">
    <location>
        <begin position="326"/>
        <end position="341"/>
    </location>
</feature>
<dbReference type="InterPro" id="IPR001881">
    <property type="entry name" value="EGF-like_Ca-bd_dom"/>
</dbReference>
<dbReference type="PANTHER" id="PTHR24278">
    <property type="entry name" value="COAGULATION FACTOR"/>
    <property type="match status" value="1"/>
</dbReference>
<feature type="domain" description="EGF-like" evidence="14">
    <location>
        <begin position="88"/>
        <end position="124"/>
    </location>
</feature>
<evidence type="ECO:0000256" key="9">
    <source>
        <dbReference type="ARBA" id="ARBA00023157"/>
    </source>
</evidence>
<dbReference type="InterPro" id="IPR050442">
    <property type="entry name" value="Peptidase_S1_coag_factors"/>
</dbReference>
<keyword evidence="3" id="KW-0964">Secreted</keyword>
<dbReference type="AlphaFoldDB" id="A0A9D3LVF2"/>
<dbReference type="PROSITE" id="PS00010">
    <property type="entry name" value="ASX_HYDROXYL"/>
    <property type="match status" value="1"/>
</dbReference>
<dbReference type="InterPro" id="IPR009003">
    <property type="entry name" value="Peptidase_S1_PA"/>
</dbReference>
<dbReference type="Gene3D" id="2.10.25.10">
    <property type="entry name" value="Laminin"/>
    <property type="match status" value="2"/>
</dbReference>
<reference evidence="16" key="1">
    <citation type="submission" date="2021-01" db="EMBL/GenBank/DDBJ databases">
        <title>A chromosome-scale assembly of European eel, Anguilla anguilla.</title>
        <authorList>
            <person name="Henkel C."/>
            <person name="Jong-Raadsen S.A."/>
            <person name="Dufour S."/>
            <person name="Weltzien F.-A."/>
            <person name="Palstra A.P."/>
            <person name="Pelster B."/>
            <person name="Spaink H.P."/>
            <person name="Van Den Thillart G.E."/>
            <person name="Jansen H."/>
            <person name="Zahm M."/>
            <person name="Klopp C."/>
            <person name="Cedric C."/>
            <person name="Louis A."/>
            <person name="Berthelot C."/>
            <person name="Parey E."/>
            <person name="Roest Crollius H."/>
            <person name="Montfort J."/>
            <person name="Robinson-Rechavi M."/>
            <person name="Bucao C."/>
            <person name="Bouchez O."/>
            <person name="Gislard M."/>
            <person name="Lluch J."/>
            <person name="Milhes M."/>
            <person name="Lampietro C."/>
            <person name="Lopez Roques C."/>
            <person name="Donnadieu C."/>
            <person name="Braasch I."/>
            <person name="Desvignes T."/>
            <person name="Postlethwait J."/>
            <person name="Bobe J."/>
            <person name="Guiguen Y."/>
            <person name="Dirks R."/>
        </authorList>
    </citation>
    <scope>NUCLEOTIDE SEQUENCE</scope>
    <source>
        <strain evidence="16">Tag_6206</strain>
        <tissue evidence="16">Liver</tissue>
    </source>
</reference>
<dbReference type="FunFam" id="2.10.25.10:FF:000143">
    <property type="entry name" value="Protein crumbs 1"/>
    <property type="match status" value="1"/>
</dbReference>
<keyword evidence="2" id="KW-0301">Gamma-carboxyglutamic acid</keyword>
<dbReference type="SUPFAM" id="SSF50494">
    <property type="entry name" value="Trypsin-like serine proteases"/>
    <property type="match status" value="1"/>
</dbReference>
<evidence type="ECO:0000256" key="7">
    <source>
        <dbReference type="ARBA" id="ARBA00022801"/>
    </source>
</evidence>
<dbReference type="Gene3D" id="4.10.740.10">
    <property type="entry name" value="Coagulation Factor IX"/>
    <property type="match status" value="1"/>
</dbReference>
<keyword evidence="6" id="KW-0677">Repeat</keyword>
<evidence type="ECO:0000259" key="15">
    <source>
        <dbReference type="PROSITE" id="PS50998"/>
    </source>
</evidence>
<keyword evidence="7" id="KW-0378">Hydrolase</keyword>
<dbReference type="GO" id="GO:0007596">
    <property type="term" value="P:blood coagulation"/>
    <property type="evidence" value="ECO:0007669"/>
    <property type="project" value="InterPro"/>
</dbReference>
<dbReference type="PROSITE" id="PS50998">
    <property type="entry name" value="GLA_2"/>
    <property type="match status" value="1"/>
</dbReference>
<dbReference type="CDD" id="cd00054">
    <property type="entry name" value="EGF_CA"/>
    <property type="match status" value="2"/>
</dbReference>
<name>A0A9D3LVF2_ANGAN</name>
<evidence type="ECO:0000256" key="5">
    <source>
        <dbReference type="ARBA" id="ARBA00022670"/>
    </source>
</evidence>
<evidence type="ECO:0000256" key="12">
    <source>
        <dbReference type="SAM" id="MobiDB-lite"/>
    </source>
</evidence>
<keyword evidence="4 11" id="KW-0245">EGF-like domain</keyword>
<sequence>MATWTRFLQFSVICTVLLTSADKRVFRSQLEANTVLQRPRRSNTFLLEEILQGNLERECYEESCTFEEAREYFEDIPKTEAFWAVYRDGDQCNPNPCLNGANCTDKIGGYRCECKEFYDGVNCERDVSQCHSEGPWSCDHFCRPTFNSYHCTCAGGYKLHSDRRTCLPEAQNPCGRAPVPELREPKWTDLRSSPASQLCPHGRCPWQVSLLDAAGRREICSGVVLGQRSILTAAVCASMSDRILVALGEQPAGQQELAWPDEQPRPPGARGRCPRCPRSSFTSGTGRASRGRPGLPACAPAHQAGRGSLPGLRPGEGLQRERADGVGPGRLGGRQGGGGRRGSPNHLSYLPLEDCRTSLNLSFPLTNKMFCMAGWGGGGCGLLPGTPVVSVRKNTVFLTD</sequence>
<evidence type="ECO:0000256" key="1">
    <source>
        <dbReference type="ARBA" id="ARBA00004613"/>
    </source>
</evidence>